<dbReference type="PANTHER" id="PTHR42923:SF17">
    <property type="entry name" value="AMINE OXIDASE DOMAIN-CONTAINING PROTEIN"/>
    <property type="match status" value="1"/>
</dbReference>
<organism evidence="2 3">
    <name type="scientific">Pectobacterium atrosepticum (strain SCRI 1043 / ATCC BAA-672)</name>
    <name type="common">Erwinia carotovora subsp. atroseptica</name>
    <dbReference type="NCBI Taxonomy" id="218491"/>
    <lineage>
        <taxon>Bacteria</taxon>
        <taxon>Pseudomonadati</taxon>
        <taxon>Pseudomonadota</taxon>
        <taxon>Gammaproteobacteria</taxon>
        <taxon>Enterobacterales</taxon>
        <taxon>Pectobacteriaceae</taxon>
        <taxon>Pectobacterium</taxon>
    </lineage>
</organism>
<dbReference type="HOGENOM" id="CLU_631445_0_0_6"/>
<sequence>MKKKNLAIIGGGAAGVVAAWRLRNTHNVTLFEANNYIGGHVYTQRVDIGKGGSVPIDMGVEYFNERISPNVFNILQRLGIGSYVAPSSFHAYFPGKKQYWSNVTLEGPLRQAIQEECSRFQLGMSKVMSSGDPRYKAMTIEEYLSEKGYSETFIYQALYPMMSISTGCNVDLRAYPLMFFAISFNANLVSFFSPGYWRKVRGGMQRYLQVLAETLGEHIKLNTAVKSVKPCRGKVRVCYGDRDASFDAVIFATSAEVTLSLLAEPTHRQQEILSSFEYHDITSVAHHDTDYLNTDTRSHYFNFRQFTGTQAHHTHLFGSVTRVNNALMAYQNITKPLLVTLDPTQPIHDEKVVKTCHWRAAKQRPADFMHKMRLRELQGKDNLWFCGVDTSLAGHEGAVVSGMVIADRLGAPYPYKDDTLAFIQFRITKDIMGVKTRHEALKDALSGLMFVLAKKLALHKTLSYKFVKDFII</sequence>
<dbReference type="SUPFAM" id="SSF51905">
    <property type="entry name" value="FAD/NAD(P)-binding domain"/>
    <property type="match status" value="1"/>
</dbReference>
<dbReference type="KEGG" id="eca:ECA2692"/>
<reference evidence="2" key="1">
    <citation type="submission" date="2004-02" db="EMBL/GenBank/DDBJ databases">
        <title>The genome sequence of the enterobacterial phytopathogen Erwinia carotovora subsp. atroseptica SCRI1043 and functional genomic identification of novel virulence factors.</title>
        <authorList>
            <person name="Bell K.S."/>
            <person name="Sebaihia M."/>
            <person name="Pritchard L."/>
            <person name="Holden M."/>
            <person name="Hyman L.J."/>
            <person name="Holeva M.C."/>
            <person name="Thomson N.R."/>
            <person name="Bentley S.D."/>
            <person name="Churcher C."/>
            <person name="Mungall K."/>
            <person name="Atkin R."/>
            <person name="Bason N."/>
            <person name="Brooks K."/>
            <person name="Chillingworth T."/>
            <person name="Clark K."/>
            <person name="Doggett J."/>
            <person name="Fraser A."/>
            <person name="Hance Z."/>
            <person name="Hauser H."/>
            <person name="Jagels K."/>
            <person name="Moule S."/>
            <person name="Norbertczak H."/>
            <person name="Ormond D."/>
            <person name="Price C."/>
            <person name="Quail M.A."/>
            <person name="Sanders M."/>
            <person name="Walker D."/>
            <person name="Whitehead S."/>
            <person name="Salmond G.P.C."/>
            <person name="Birch P.R.J."/>
            <person name="Barrell B.G."/>
            <person name="Parkhill J."/>
            <person name="Toth I.K."/>
        </authorList>
    </citation>
    <scope>NUCLEOTIDE SEQUENCE</scope>
    <source>
        <strain evidence="2">SCRI1043</strain>
    </source>
</reference>
<dbReference type="GO" id="GO:0016491">
    <property type="term" value="F:oxidoreductase activity"/>
    <property type="evidence" value="ECO:0007669"/>
    <property type="project" value="InterPro"/>
</dbReference>
<protein>
    <submittedName>
        <fullName evidence="2">Flavin-containing amine oxidase</fullName>
    </submittedName>
</protein>
<dbReference type="STRING" id="218491.ECA2692"/>
<dbReference type="AlphaFoldDB" id="Q6D3Q2"/>
<gene>
    <name evidence="2" type="ordered locus">ECA2692</name>
</gene>
<feature type="domain" description="Amine oxidase" evidence="1">
    <location>
        <begin position="14"/>
        <end position="278"/>
    </location>
</feature>
<proteinExistence type="predicted"/>
<dbReference type="PANTHER" id="PTHR42923">
    <property type="entry name" value="PROTOPORPHYRINOGEN OXIDASE"/>
    <property type="match status" value="1"/>
</dbReference>
<evidence type="ECO:0000313" key="3">
    <source>
        <dbReference type="Proteomes" id="UP000007966"/>
    </source>
</evidence>
<dbReference type="Pfam" id="PF01593">
    <property type="entry name" value="Amino_oxidase"/>
    <property type="match status" value="1"/>
</dbReference>
<keyword evidence="3" id="KW-1185">Reference proteome</keyword>
<dbReference type="Proteomes" id="UP000007966">
    <property type="component" value="Chromosome"/>
</dbReference>
<accession>Q6D3Q2</accession>
<dbReference type="InterPro" id="IPR002937">
    <property type="entry name" value="Amino_oxidase"/>
</dbReference>
<dbReference type="PATRIC" id="fig|218491.5.peg.2727"/>
<dbReference type="InterPro" id="IPR036188">
    <property type="entry name" value="FAD/NAD-bd_sf"/>
</dbReference>
<evidence type="ECO:0000259" key="1">
    <source>
        <dbReference type="Pfam" id="PF01593"/>
    </source>
</evidence>
<dbReference type="InterPro" id="IPR050464">
    <property type="entry name" value="Zeta_carotene_desat/Oxidored"/>
</dbReference>
<dbReference type="eggNOG" id="COG2907">
    <property type="taxonomic scope" value="Bacteria"/>
</dbReference>
<evidence type="ECO:0000313" key="2">
    <source>
        <dbReference type="EMBL" id="CAG75592.1"/>
    </source>
</evidence>
<name>Q6D3Q2_PECAS</name>
<dbReference type="EMBL" id="BX950851">
    <property type="protein sequence ID" value="CAG75592.1"/>
    <property type="molecule type" value="Genomic_DNA"/>
</dbReference>
<dbReference type="Gene3D" id="3.50.50.60">
    <property type="entry name" value="FAD/NAD(P)-binding domain"/>
    <property type="match status" value="1"/>
</dbReference>